<dbReference type="PANTHER" id="PTHR33116:SF84">
    <property type="entry name" value="RNA-DIRECTED DNA POLYMERASE"/>
    <property type="match status" value="1"/>
</dbReference>
<name>A0A6D2HFB8_9BRAS</name>
<feature type="domain" description="Reverse transcriptase zinc-binding" evidence="1">
    <location>
        <begin position="3"/>
        <end position="83"/>
    </location>
</feature>
<evidence type="ECO:0000313" key="3">
    <source>
        <dbReference type="Proteomes" id="UP000467841"/>
    </source>
</evidence>
<dbReference type="AlphaFoldDB" id="A0A6D2HFB8"/>
<keyword evidence="3" id="KW-1185">Reference proteome</keyword>
<accession>A0A6D2HFB8</accession>
<reference evidence="2" key="1">
    <citation type="submission" date="2020-01" db="EMBL/GenBank/DDBJ databases">
        <authorList>
            <person name="Mishra B."/>
        </authorList>
    </citation>
    <scope>NUCLEOTIDE SEQUENCE [LARGE SCALE GENOMIC DNA]</scope>
</reference>
<dbReference type="Proteomes" id="UP000467841">
    <property type="component" value="Unassembled WGS sequence"/>
</dbReference>
<dbReference type="OrthoDB" id="1108283at2759"/>
<proteinExistence type="predicted"/>
<gene>
    <name evidence="2" type="ORF">MERR_LOCUS2169</name>
</gene>
<organism evidence="2 3">
    <name type="scientific">Microthlaspi erraticum</name>
    <dbReference type="NCBI Taxonomy" id="1685480"/>
    <lineage>
        <taxon>Eukaryota</taxon>
        <taxon>Viridiplantae</taxon>
        <taxon>Streptophyta</taxon>
        <taxon>Embryophyta</taxon>
        <taxon>Tracheophyta</taxon>
        <taxon>Spermatophyta</taxon>
        <taxon>Magnoliopsida</taxon>
        <taxon>eudicotyledons</taxon>
        <taxon>Gunneridae</taxon>
        <taxon>Pentapetalae</taxon>
        <taxon>rosids</taxon>
        <taxon>malvids</taxon>
        <taxon>Brassicales</taxon>
        <taxon>Brassicaceae</taxon>
        <taxon>Coluteocarpeae</taxon>
        <taxon>Microthlaspi</taxon>
    </lineage>
</organism>
<protein>
    <recommendedName>
        <fullName evidence="1">Reverse transcriptase zinc-binding domain-containing protein</fullName>
    </recommendedName>
</protein>
<evidence type="ECO:0000259" key="1">
    <source>
        <dbReference type="Pfam" id="PF13966"/>
    </source>
</evidence>
<dbReference type="PANTHER" id="PTHR33116">
    <property type="entry name" value="REVERSE TRANSCRIPTASE ZINC-BINDING DOMAIN-CONTAINING PROTEIN-RELATED-RELATED"/>
    <property type="match status" value="1"/>
</dbReference>
<sequence length="158" mass="18787">MGTVYSELRQERVVVPWKKIIWNVGGIPKHSFLAWLFLLNRCPTRDRIIGWGLQSDPQCLLCNSGFESRDHLLFDCPVSWSIWNLMAARCNIRPARMWTESMEQMTTLSSGKLWNRLTLIAWQASIYWIWHERNQRLHRQIFSSVDTIMVLINRQIRN</sequence>
<dbReference type="Pfam" id="PF13966">
    <property type="entry name" value="zf-RVT"/>
    <property type="match status" value="1"/>
</dbReference>
<dbReference type="EMBL" id="CACVBM020000133">
    <property type="protein sequence ID" value="CAA7014934.1"/>
    <property type="molecule type" value="Genomic_DNA"/>
</dbReference>
<dbReference type="InterPro" id="IPR026960">
    <property type="entry name" value="RVT-Znf"/>
</dbReference>
<comment type="caution">
    <text evidence="2">The sequence shown here is derived from an EMBL/GenBank/DDBJ whole genome shotgun (WGS) entry which is preliminary data.</text>
</comment>
<evidence type="ECO:0000313" key="2">
    <source>
        <dbReference type="EMBL" id="CAA7014934.1"/>
    </source>
</evidence>